<comment type="caution">
    <text evidence="14">The sequence shown here is derived from an EMBL/GenBank/DDBJ whole genome shotgun (WGS) entry which is preliminary data.</text>
</comment>
<dbReference type="GO" id="GO:0004497">
    <property type="term" value="F:monooxygenase activity"/>
    <property type="evidence" value="ECO:0007669"/>
    <property type="project" value="UniProtKB-KW"/>
</dbReference>
<evidence type="ECO:0000256" key="13">
    <source>
        <dbReference type="PIRSR" id="PIRSR602403-1"/>
    </source>
</evidence>
<evidence type="ECO:0000313" key="14">
    <source>
        <dbReference type="EMBL" id="KAF5392164.1"/>
    </source>
</evidence>
<dbReference type="OrthoDB" id="1470350at2759"/>
<comment type="subcellular location">
    <subcellularLocation>
        <location evidence="2">Membrane</location>
    </subcellularLocation>
</comment>
<keyword evidence="7 13" id="KW-0479">Metal-binding</keyword>
<evidence type="ECO:0000256" key="9">
    <source>
        <dbReference type="ARBA" id="ARBA00023002"/>
    </source>
</evidence>
<evidence type="ECO:0000256" key="8">
    <source>
        <dbReference type="ARBA" id="ARBA00022989"/>
    </source>
</evidence>
<evidence type="ECO:0000256" key="2">
    <source>
        <dbReference type="ARBA" id="ARBA00004370"/>
    </source>
</evidence>
<keyword evidence="8" id="KW-1133">Transmembrane helix</keyword>
<dbReference type="PRINTS" id="PR00385">
    <property type="entry name" value="P450"/>
</dbReference>
<evidence type="ECO:0000256" key="7">
    <source>
        <dbReference type="ARBA" id="ARBA00022723"/>
    </source>
</evidence>
<dbReference type="EMBL" id="JAACJN010000006">
    <property type="protein sequence ID" value="KAF5392164.1"/>
    <property type="molecule type" value="Genomic_DNA"/>
</dbReference>
<evidence type="ECO:0000256" key="10">
    <source>
        <dbReference type="ARBA" id="ARBA00023004"/>
    </source>
</evidence>
<accession>A0A8H5HZA1</accession>
<keyword evidence="6" id="KW-0812">Transmembrane</keyword>
<evidence type="ECO:0000256" key="1">
    <source>
        <dbReference type="ARBA" id="ARBA00001971"/>
    </source>
</evidence>
<dbReference type="GO" id="GO:0005506">
    <property type="term" value="F:iron ion binding"/>
    <property type="evidence" value="ECO:0007669"/>
    <property type="project" value="InterPro"/>
</dbReference>
<evidence type="ECO:0008006" key="16">
    <source>
        <dbReference type="Google" id="ProtNLM"/>
    </source>
</evidence>
<dbReference type="GO" id="GO:0020037">
    <property type="term" value="F:heme binding"/>
    <property type="evidence" value="ECO:0007669"/>
    <property type="project" value="InterPro"/>
</dbReference>
<evidence type="ECO:0000256" key="11">
    <source>
        <dbReference type="ARBA" id="ARBA00023033"/>
    </source>
</evidence>
<dbReference type="InterPro" id="IPR036396">
    <property type="entry name" value="Cyt_P450_sf"/>
</dbReference>
<dbReference type="PRINTS" id="PR00465">
    <property type="entry name" value="EP450IV"/>
</dbReference>
<evidence type="ECO:0000256" key="5">
    <source>
        <dbReference type="ARBA" id="ARBA00022617"/>
    </source>
</evidence>
<evidence type="ECO:0000313" key="15">
    <source>
        <dbReference type="Proteomes" id="UP000518752"/>
    </source>
</evidence>
<dbReference type="GO" id="GO:0016020">
    <property type="term" value="C:membrane"/>
    <property type="evidence" value="ECO:0007669"/>
    <property type="project" value="UniProtKB-SubCell"/>
</dbReference>
<keyword evidence="5 13" id="KW-0349">Heme</keyword>
<dbReference type="GO" id="GO:0016705">
    <property type="term" value="F:oxidoreductase activity, acting on paired donors, with incorporation or reduction of molecular oxygen"/>
    <property type="evidence" value="ECO:0007669"/>
    <property type="project" value="InterPro"/>
</dbReference>
<organism evidence="14 15">
    <name type="scientific">Collybiopsis confluens</name>
    <dbReference type="NCBI Taxonomy" id="2823264"/>
    <lineage>
        <taxon>Eukaryota</taxon>
        <taxon>Fungi</taxon>
        <taxon>Dikarya</taxon>
        <taxon>Basidiomycota</taxon>
        <taxon>Agaricomycotina</taxon>
        <taxon>Agaricomycetes</taxon>
        <taxon>Agaricomycetidae</taxon>
        <taxon>Agaricales</taxon>
        <taxon>Marasmiineae</taxon>
        <taxon>Omphalotaceae</taxon>
        <taxon>Collybiopsis</taxon>
    </lineage>
</organism>
<dbReference type="SUPFAM" id="SSF48264">
    <property type="entry name" value="Cytochrome P450"/>
    <property type="match status" value="1"/>
</dbReference>
<comment type="similarity">
    <text evidence="4">Belongs to the cytochrome P450 family.</text>
</comment>
<dbReference type="PANTHER" id="PTHR24305">
    <property type="entry name" value="CYTOCHROME P450"/>
    <property type="match status" value="1"/>
</dbReference>
<name>A0A8H5HZA1_9AGAR</name>
<gene>
    <name evidence="14" type="ORF">D9757_001399</name>
</gene>
<comment type="pathway">
    <text evidence="3">Secondary metabolite biosynthesis; terpenoid biosynthesis.</text>
</comment>
<dbReference type="InterPro" id="IPR002403">
    <property type="entry name" value="Cyt_P450_E_grp-IV"/>
</dbReference>
<keyword evidence="15" id="KW-1185">Reference proteome</keyword>
<keyword evidence="12" id="KW-0472">Membrane</keyword>
<comment type="cofactor">
    <cofactor evidence="1 13">
        <name>heme</name>
        <dbReference type="ChEBI" id="CHEBI:30413"/>
    </cofactor>
</comment>
<protein>
    <recommendedName>
        <fullName evidence="16">Cytochrome P450</fullName>
    </recommendedName>
</protein>
<dbReference type="Gene3D" id="1.10.630.10">
    <property type="entry name" value="Cytochrome P450"/>
    <property type="match status" value="1"/>
</dbReference>
<dbReference type="AlphaFoldDB" id="A0A8H5HZA1"/>
<dbReference type="InterPro" id="IPR050121">
    <property type="entry name" value="Cytochrome_P450_monoxygenase"/>
</dbReference>
<evidence type="ECO:0000256" key="4">
    <source>
        <dbReference type="ARBA" id="ARBA00010617"/>
    </source>
</evidence>
<dbReference type="Proteomes" id="UP000518752">
    <property type="component" value="Unassembled WGS sequence"/>
</dbReference>
<evidence type="ECO:0000256" key="3">
    <source>
        <dbReference type="ARBA" id="ARBA00004721"/>
    </source>
</evidence>
<evidence type="ECO:0000256" key="6">
    <source>
        <dbReference type="ARBA" id="ARBA00022692"/>
    </source>
</evidence>
<keyword evidence="11" id="KW-0503">Monooxygenase</keyword>
<keyword evidence="9" id="KW-0560">Oxidoreductase</keyword>
<dbReference type="PANTHER" id="PTHR24305:SF166">
    <property type="entry name" value="CYTOCHROME P450 12A4, MITOCHONDRIAL-RELATED"/>
    <property type="match status" value="1"/>
</dbReference>
<dbReference type="Pfam" id="PF00067">
    <property type="entry name" value="p450"/>
    <property type="match status" value="1"/>
</dbReference>
<evidence type="ECO:0000256" key="12">
    <source>
        <dbReference type="ARBA" id="ARBA00023136"/>
    </source>
</evidence>
<reference evidence="14 15" key="1">
    <citation type="journal article" date="2020" name="ISME J.">
        <title>Uncovering the hidden diversity of litter-decomposition mechanisms in mushroom-forming fungi.</title>
        <authorList>
            <person name="Floudas D."/>
            <person name="Bentzer J."/>
            <person name="Ahren D."/>
            <person name="Johansson T."/>
            <person name="Persson P."/>
            <person name="Tunlid A."/>
        </authorList>
    </citation>
    <scope>NUCLEOTIDE SEQUENCE [LARGE SCALE GENOMIC DNA]</scope>
    <source>
        <strain evidence="14 15">CBS 406.79</strain>
    </source>
</reference>
<proteinExistence type="inferred from homology"/>
<sequence>MDTTSSAMARTLHLLAKHPDIQETLRQELRTAADEAEDADIPYETLISLPYLDAVCRETLRLHPPVPFTMRVAQQDTVISLSKPVTGRDGSRMQEIPITRGTHIFIPITTSNTNPDLWLEDAREWKPERWLSPLPETLLSARVPGVYSHLMTFIAGNRACIGFTMAQLEMKVVLSVLIQSLSFAPALRDSEIFWQMNTVVAPVVGKNPHPELPLIVTPVCADTG</sequence>
<feature type="binding site" description="axial binding residue" evidence="13">
    <location>
        <position position="160"/>
    </location>
    <ligand>
        <name>heme</name>
        <dbReference type="ChEBI" id="CHEBI:30413"/>
    </ligand>
    <ligandPart>
        <name>Fe</name>
        <dbReference type="ChEBI" id="CHEBI:18248"/>
    </ligandPart>
</feature>
<keyword evidence="10 13" id="KW-0408">Iron</keyword>
<dbReference type="InterPro" id="IPR001128">
    <property type="entry name" value="Cyt_P450"/>
</dbReference>